<dbReference type="InterPro" id="IPR056884">
    <property type="entry name" value="NPHP3-like_N"/>
</dbReference>
<evidence type="ECO:0000313" key="3">
    <source>
        <dbReference type="EMBL" id="PNP46571.1"/>
    </source>
</evidence>
<dbReference type="SUPFAM" id="SSF52540">
    <property type="entry name" value="P-loop containing nucleoside triphosphate hydrolases"/>
    <property type="match status" value="1"/>
</dbReference>
<dbReference type="EMBL" id="MTYH01000015">
    <property type="protein sequence ID" value="PNP46571.1"/>
    <property type="molecule type" value="Genomic_DNA"/>
</dbReference>
<dbReference type="OrthoDB" id="1658288at2759"/>
<reference evidence="3 4" key="1">
    <citation type="submission" date="2017-02" db="EMBL/GenBank/DDBJ databases">
        <title>Genomes of Trichoderma spp. with biocontrol activity.</title>
        <authorList>
            <person name="Gardiner D."/>
            <person name="Kazan K."/>
            <person name="Vos C."/>
            <person name="Harvey P."/>
        </authorList>
    </citation>
    <scope>NUCLEOTIDE SEQUENCE [LARGE SCALE GENOMIC DNA]</scope>
    <source>
        <strain evidence="3 4">A5MH</strain>
    </source>
</reference>
<comment type="caution">
    <text evidence="3">The sequence shown here is derived from an EMBL/GenBank/DDBJ whole genome shotgun (WGS) entry which is preliminary data.</text>
</comment>
<evidence type="ECO:0000259" key="2">
    <source>
        <dbReference type="Pfam" id="PF24883"/>
    </source>
</evidence>
<dbReference type="InterPro" id="IPR036770">
    <property type="entry name" value="Ankyrin_rpt-contain_sf"/>
</dbReference>
<dbReference type="SUPFAM" id="SSF53474">
    <property type="entry name" value="alpha/beta-Hydrolases"/>
    <property type="match status" value="1"/>
</dbReference>
<dbReference type="SUPFAM" id="SSF48403">
    <property type="entry name" value="Ankyrin repeat"/>
    <property type="match status" value="1"/>
</dbReference>
<dbReference type="PANTHER" id="PTHR10039:SF5">
    <property type="entry name" value="NACHT DOMAIN-CONTAINING PROTEIN"/>
    <property type="match status" value="1"/>
</dbReference>
<dbReference type="Gene3D" id="3.40.50.300">
    <property type="entry name" value="P-loop containing nucleotide triphosphate hydrolases"/>
    <property type="match status" value="1"/>
</dbReference>
<organism evidence="3 4">
    <name type="scientific">Trichoderma gamsii</name>
    <dbReference type="NCBI Taxonomy" id="398673"/>
    <lineage>
        <taxon>Eukaryota</taxon>
        <taxon>Fungi</taxon>
        <taxon>Dikarya</taxon>
        <taxon>Ascomycota</taxon>
        <taxon>Pezizomycotina</taxon>
        <taxon>Sordariomycetes</taxon>
        <taxon>Hypocreomycetidae</taxon>
        <taxon>Hypocreales</taxon>
        <taxon>Hypocreaceae</taxon>
        <taxon>Trichoderma</taxon>
    </lineage>
</organism>
<evidence type="ECO:0000313" key="4">
    <source>
        <dbReference type="Proteomes" id="UP000236546"/>
    </source>
</evidence>
<feature type="domain" description="Nephrocystin 3-like N-terminal" evidence="2">
    <location>
        <begin position="447"/>
        <end position="576"/>
    </location>
</feature>
<sequence>MTASSWTQKVFRLRGLPSSISSPKDAARLLGETLGLPPDNITVYSLAKTSNQWGPMSKMATVQFKDIPPTLDSETSITEWRIPIRESPHNEVLILDTQFEGMTVLNDVETANHRADCIAISGLGSHPFGSWQPHGPDKSFMWIRDELPRSVPGVRIVLYGYNSQLIDSNSFQSIGDIAARLIWNLKSGGWNLPSSRPIIFLAHSLGGIVLKDAIVQMANSTDKSVKDIIHNLLGAVMFGVPSLGMEQSYLMAMVEGQANETLVQDLSRNSNYVRQLDLAFNGLSIVHSVKILWAYETRESPTIVKRPDGSWNKKGPSAVLVNPESATCHCSRTDKSLTIPINKDHSNMVKFFPGDEDLKTIVFSVRELLKEELSQPLLVANDPSKSQQTLLGQKMGYQSAGEGVLTQDIELLKALGLLLSSIQDIHDKLYNPELDHRITEIEDPFQNTFQWIFDLHFFSHWLQEGSGLFWINGKPGSGKSTLMKYIFRSPLTQDLLHKWGMKSIAKSIDIKAGFFFHHRGNALQKSFEGVLRSLIIQILHPHRNEFQKQYQETDLEEQLHRAKDDSEGDAKINQIVSSERELEEQLHQAKDGRKGEAKRNQIVKDLNQKLSEVRKKMEEMDNLYPDLRESESDLEVKLSHLRADMANISQSISSLAKEARPFQTQPETGFLRSVVAEFGNYSKPYRLERTLSRLLDQDIKEINLVLFFDALDEFDGHLDTLSGFLKSLVERSAESKTRIKACFSSRPWQLLNNHFAKYPSLRLQDHTKADIEQYATGSLARSERINSSQREEIMKIIPSVITRANGVFLWVRLALKELLDTVAATTEAELLFDRLTKKLQELPTDLFEFYKLIIARISQANRRYTFALLELLARRAGPSPTATDIWGAVLTSNCTTFQEFLDALQCQGATASNWDRKVANDISTWGGGLVEIKAHDHLQLMHQTVLEFIMDLRFKKLVMGDVAAILNENGHSFYLKYLVAKTSLRRLSPTTNNTELWITAANSRYSTLEEQQEQRKLIAHHAEKSESTTGLSQLDYINSVPIPDLKRLIQTCPPTYDDNTAFLAFASSYGLTLCISDWIARNPDELQRISLQRAQVPLFTSLVFEPVSGLFHERHLTIAGLLLKHGYSIAKDTQLFPRLLKRVWAAETGAIIEGGFSENDTQAAIVTIMQELAILLLDHGQDPNIIITLENRIKCTPLHVASPGLAAELIRCNAGVNIADSMGKTPLDWVLEPPRYLPRLSCARRYEMCCLLVVAGGLMSQSTPAKAWRDALNEFDGKGYDTQVLRKVRTMKGSISIISWSGNLEKKNIVYPFSPKSQNLHSRAMDLDLAPAPIFSIVLKSSTP</sequence>
<proteinExistence type="predicted"/>
<dbReference type="PANTHER" id="PTHR10039">
    <property type="entry name" value="AMELOGENIN"/>
    <property type="match status" value="1"/>
</dbReference>
<protein>
    <recommendedName>
        <fullName evidence="2">Nephrocystin 3-like N-terminal domain-containing protein</fullName>
    </recommendedName>
</protein>
<dbReference type="InterPro" id="IPR029058">
    <property type="entry name" value="AB_hydrolase_fold"/>
</dbReference>
<dbReference type="Pfam" id="PF24883">
    <property type="entry name" value="NPHP3_N"/>
    <property type="match status" value="1"/>
</dbReference>
<name>A0A2K0TM22_9HYPO</name>
<dbReference type="Gene3D" id="1.25.40.20">
    <property type="entry name" value="Ankyrin repeat-containing domain"/>
    <property type="match status" value="1"/>
</dbReference>
<dbReference type="InterPro" id="IPR027417">
    <property type="entry name" value="P-loop_NTPase"/>
</dbReference>
<evidence type="ECO:0000256" key="1">
    <source>
        <dbReference type="ARBA" id="ARBA00022737"/>
    </source>
</evidence>
<keyword evidence="1" id="KW-0677">Repeat</keyword>
<gene>
    <name evidence="3" type="ORF">TGAMA5MH_02029</name>
</gene>
<accession>A0A2K0TM22</accession>
<dbReference type="Proteomes" id="UP000236546">
    <property type="component" value="Unassembled WGS sequence"/>
</dbReference>